<dbReference type="AlphaFoldDB" id="A0A5C1YP81"/>
<dbReference type="KEGG" id="acek:FLP30_07765"/>
<evidence type="ECO:0000256" key="1">
    <source>
        <dbReference type="SAM" id="Phobius"/>
    </source>
</evidence>
<gene>
    <name evidence="2" type="ORF">FLP30_07765</name>
</gene>
<sequence length="120" mass="12300">MTEQDYKPSKALMSAVIGMGFLIVVGVAGLVGVILHRMNAPTPHTLPSVPLTDTPTPPTSTLPVQLNLQPGEHVAGLAGVGAGQLALHIAGQTGDRVVLWDATSGQFHTAITIPPAAAPR</sequence>
<name>A0A5C1YP81_9PROT</name>
<dbReference type="EMBL" id="CP043506">
    <property type="protein sequence ID" value="QEO17633.1"/>
    <property type="molecule type" value="Genomic_DNA"/>
</dbReference>
<evidence type="ECO:0000313" key="2">
    <source>
        <dbReference type="EMBL" id="QEO17633.1"/>
    </source>
</evidence>
<dbReference type="Proteomes" id="UP000324536">
    <property type="component" value="Chromosome"/>
</dbReference>
<accession>A0A5C1YP81</accession>
<keyword evidence="1" id="KW-0812">Transmembrane</keyword>
<proteinExistence type="predicted"/>
<keyword evidence="3" id="KW-1185">Reference proteome</keyword>
<keyword evidence="1" id="KW-1133">Transmembrane helix</keyword>
<feature type="transmembrane region" description="Helical" evidence="1">
    <location>
        <begin position="12"/>
        <end position="35"/>
    </location>
</feature>
<protein>
    <submittedName>
        <fullName evidence="2">Uncharacterized protein</fullName>
    </submittedName>
</protein>
<evidence type="ECO:0000313" key="3">
    <source>
        <dbReference type="Proteomes" id="UP000324536"/>
    </source>
</evidence>
<organism evidence="2 3">
    <name type="scientific">Acetobacter vaccinii</name>
    <dbReference type="NCBI Taxonomy" id="2592655"/>
    <lineage>
        <taxon>Bacteria</taxon>
        <taxon>Pseudomonadati</taxon>
        <taxon>Pseudomonadota</taxon>
        <taxon>Alphaproteobacteria</taxon>
        <taxon>Acetobacterales</taxon>
        <taxon>Acetobacteraceae</taxon>
        <taxon>Acetobacter</taxon>
    </lineage>
</organism>
<reference evidence="2 3" key="1">
    <citation type="submission" date="2019-09" db="EMBL/GenBank/DDBJ databases">
        <title>Genome sequencing of strain KACC 21233.</title>
        <authorList>
            <person name="Heo J."/>
            <person name="Kim S.-J."/>
            <person name="Kim J.-S."/>
            <person name="Hong S.-B."/>
            <person name="Kwon S.-W."/>
        </authorList>
    </citation>
    <scope>NUCLEOTIDE SEQUENCE [LARGE SCALE GENOMIC DNA]</scope>
    <source>
        <strain evidence="2 3">KACC 21233</strain>
    </source>
</reference>
<dbReference type="RefSeq" id="WP_149279310.1">
    <property type="nucleotide sequence ID" value="NZ_CP043506.1"/>
</dbReference>
<keyword evidence="1" id="KW-0472">Membrane</keyword>